<gene>
    <name evidence="1" type="ORF">NX782_20700</name>
</gene>
<evidence type="ECO:0000313" key="2">
    <source>
        <dbReference type="Proteomes" id="UP001205560"/>
    </source>
</evidence>
<evidence type="ECO:0000313" key="1">
    <source>
        <dbReference type="EMBL" id="MCS0591615.1"/>
    </source>
</evidence>
<keyword evidence="2" id="KW-1185">Reference proteome</keyword>
<accession>A0ABT2ACW2</accession>
<proteinExistence type="predicted"/>
<dbReference type="EMBL" id="JANUGX010000029">
    <property type="protein sequence ID" value="MCS0591615.1"/>
    <property type="molecule type" value="Genomic_DNA"/>
</dbReference>
<dbReference type="Proteomes" id="UP001205560">
    <property type="component" value="Unassembled WGS sequence"/>
</dbReference>
<dbReference type="RefSeq" id="WP_258847384.1">
    <property type="nucleotide sequence ID" value="NZ_JANUGX010000029.1"/>
</dbReference>
<sequence>MAYIRINDLRCDQTLDAPAMARIRGGDGAGWCFGWIQPYLPAQSRSAQPVINFYQINNYADQMINQFQSVKVSNTAPNAVITVGVDERSTNNGTL</sequence>
<organism evidence="1 2">
    <name type="scientific">Massilia norwichensis</name>
    <dbReference type="NCBI Taxonomy" id="1442366"/>
    <lineage>
        <taxon>Bacteria</taxon>
        <taxon>Pseudomonadati</taxon>
        <taxon>Pseudomonadota</taxon>
        <taxon>Betaproteobacteria</taxon>
        <taxon>Burkholderiales</taxon>
        <taxon>Oxalobacteraceae</taxon>
        <taxon>Telluria group</taxon>
        <taxon>Massilia</taxon>
    </lineage>
</organism>
<name>A0ABT2ACW2_9BURK</name>
<reference evidence="1 2" key="1">
    <citation type="submission" date="2022-08" db="EMBL/GenBank/DDBJ databases">
        <title>Reclassification of Massilia species as members of the genera Telluria, Duganella, Pseudoduganella, Mokoshia gen. nov. and Zemynaea gen. nov. using orthogonal and non-orthogonal genome-based approaches.</title>
        <authorList>
            <person name="Bowman J.P."/>
        </authorList>
    </citation>
    <scope>NUCLEOTIDE SEQUENCE [LARGE SCALE GENOMIC DNA]</scope>
    <source>
        <strain evidence="1 2">LMG 28164</strain>
    </source>
</reference>
<comment type="caution">
    <text evidence="1">The sequence shown here is derived from an EMBL/GenBank/DDBJ whole genome shotgun (WGS) entry which is preliminary data.</text>
</comment>
<protein>
    <submittedName>
        <fullName evidence="1">Uncharacterized protein</fullName>
    </submittedName>
</protein>